<dbReference type="InterPro" id="IPR023393">
    <property type="entry name" value="START-like_dom_sf"/>
</dbReference>
<name>A0AA41QTK1_9MICO</name>
<dbReference type="RefSeq" id="WP_134535702.1">
    <property type="nucleotide sequence ID" value="NZ_JALGAR010000001.1"/>
</dbReference>
<dbReference type="SUPFAM" id="SSF55961">
    <property type="entry name" value="Bet v1-like"/>
    <property type="match status" value="1"/>
</dbReference>
<dbReference type="InterPro" id="IPR013538">
    <property type="entry name" value="ASHA1/2-like_C"/>
</dbReference>
<organism evidence="3 4">
    <name type="scientific">Cryobacterium zhongshanensis</name>
    <dbReference type="NCBI Taxonomy" id="2928153"/>
    <lineage>
        <taxon>Bacteria</taxon>
        <taxon>Bacillati</taxon>
        <taxon>Actinomycetota</taxon>
        <taxon>Actinomycetes</taxon>
        <taxon>Micrococcales</taxon>
        <taxon>Microbacteriaceae</taxon>
        <taxon>Cryobacterium</taxon>
    </lineage>
</organism>
<accession>A0AA41QTK1</accession>
<dbReference type="EMBL" id="JALGAR010000001">
    <property type="protein sequence ID" value="MCI4656928.1"/>
    <property type="molecule type" value="Genomic_DNA"/>
</dbReference>
<evidence type="ECO:0000313" key="4">
    <source>
        <dbReference type="Proteomes" id="UP001165341"/>
    </source>
</evidence>
<dbReference type="Pfam" id="PF08327">
    <property type="entry name" value="AHSA1"/>
    <property type="match status" value="1"/>
</dbReference>
<dbReference type="CDD" id="cd07814">
    <property type="entry name" value="SRPBCC_CalC_Aha1-like"/>
    <property type="match status" value="1"/>
</dbReference>
<comment type="similarity">
    <text evidence="1">Belongs to the AHA1 family.</text>
</comment>
<sequence>MSHYSVAREYPYPIEDVWTVVTDPDYVAQWTTTGQGGRPDGFVAIPGTQFQLVGKPTIGWAGVVYCEVVEVDAPRLLHYTWKGDKDADTVTQVRYRLEPMPGGTRFTVEHTGFTGLAGFAMSRLLGSVRRKMLTVGIPPVLAEYQRNRAA</sequence>
<evidence type="ECO:0000259" key="2">
    <source>
        <dbReference type="Pfam" id="PF08327"/>
    </source>
</evidence>
<feature type="domain" description="Activator of Hsp90 ATPase homologue 1/2-like C-terminal" evidence="2">
    <location>
        <begin position="12"/>
        <end position="115"/>
    </location>
</feature>
<dbReference type="AlphaFoldDB" id="A0AA41QTK1"/>
<reference evidence="3" key="1">
    <citation type="submission" date="2022-03" db="EMBL/GenBank/DDBJ databases">
        <title>Cryobacterium sp. nov. strain ZS14-85, isolated from Antarctic soil.</title>
        <authorList>
            <person name="Li J."/>
            <person name="Niu G."/>
        </authorList>
    </citation>
    <scope>NUCLEOTIDE SEQUENCE</scope>
    <source>
        <strain evidence="3">ZS14-85</strain>
    </source>
</reference>
<dbReference type="Gene3D" id="3.30.530.20">
    <property type="match status" value="1"/>
</dbReference>
<proteinExistence type="inferred from homology"/>
<evidence type="ECO:0000313" key="3">
    <source>
        <dbReference type="EMBL" id="MCI4656928.1"/>
    </source>
</evidence>
<evidence type="ECO:0000256" key="1">
    <source>
        <dbReference type="ARBA" id="ARBA00006817"/>
    </source>
</evidence>
<protein>
    <submittedName>
        <fullName evidence="3">SRPBCC domain-containing protein</fullName>
    </submittedName>
</protein>
<gene>
    <name evidence="3" type="ORF">MQH31_03770</name>
</gene>
<dbReference type="Proteomes" id="UP001165341">
    <property type="component" value="Unassembled WGS sequence"/>
</dbReference>
<keyword evidence="4" id="KW-1185">Reference proteome</keyword>
<comment type="caution">
    <text evidence="3">The sequence shown here is derived from an EMBL/GenBank/DDBJ whole genome shotgun (WGS) entry which is preliminary data.</text>
</comment>